<proteinExistence type="predicted"/>
<dbReference type="Pfam" id="PF06067">
    <property type="entry name" value="DUF932"/>
    <property type="match status" value="1"/>
</dbReference>
<accession>A0A2A5J459</accession>
<evidence type="ECO:0000313" key="1">
    <source>
        <dbReference type="EMBL" id="PCK24380.1"/>
    </source>
</evidence>
<organism evidence="1 2">
    <name type="scientific">Rhodococcus qingshengii</name>
    <dbReference type="NCBI Taxonomy" id="334542"/>
    <lineage>
        <taxon>Bacteria</taxon>
        <taxon>Bacillati</taxon>
        <taxon>Actinomycetota</taxon>
        <taxon>Actinomycetes</taxon>
        <taxon>Mycobacteriales</taxon>
        <taxon>Nocardiaceae</taxon>
        <taxon>Rhodococcus</taxon>
        <taxon>Rhodococcus erythropolis group</taxon>
    </lineage>
</organism>
<gene>
    <name evidence="1" type="ORF">CHR55_26180</name>
</gene>
<dbReference type="AlphaFoldDB" id="A0A2A5J459"/>
<sequence length="327" mass="35540">MEDIMTASTTLPRPAHRLPAQAVLGTDVAGSRDTAEALRTAGLDWGLTVHNTDHLTLMGESGLINTSLPGQRLIMRDDTYQGLAVVGSRYTPVTNADAFAIADNARDLGATFAHAGSLDHSRKTFLTMDLPEARVRIGGKDVVDFGIVIRTSHDGSGSISGEISGKRLVCMNGMTVGIGEAQRWSIPHTASAHSRMAEILLQGAFRYAKSFAAVGEMLISQPMTSREFADYIDALYPKPEESQKAARTRWENRRGELMQLFNIANTQSEGRATRWGALNAVVEWEDWGRGVRTSTGESVDQARAARQFTNTDSAGTKQAAYRMLTHA</sequence>
<comment type="caution">
    <text evidence="1">The sequence shown here is derived from an EMBL/GenBank/DDBJ whole genome shotgun (WGS) entry which is preliminary data.</text>
</comment>
<dbReference type="Proteomes" id="UP000230886">
    <property type="component" value="Unassembled WGS sequence"/>
</dbReference>
<dbReference type="InterPro" id="IPR017686">
    <property type="entry name" value="Phg/plasmid-like_prot"/>
</dbReference>
<protein>
    <submittedName>
        <fullName evidence="1">DUF945 domain-containing protein</fullName>
    </submittedName>
</protein>
<evidence type="ECO:0000313" key="2">
    <source>
        <dbReference type="Proteomes" id="UP000230886"/>
    </source>
</evidence>
<dbReference type="EMBL" id="NOVD01000031">
    <property type="protein sequence ID" value="PCK24380.1"/>
    <property type="molecule type" value="Genomic_DNA"/>
</dbReference>
<dbReference type="InterPro" id="IPR026325">
    <property type="entry name" value="DUF932"/>
</dbReference>
<name>A0A2A5J459_RHOSG</name>
<reference evidence="1 2" key="1">
    <citation type="submission" date="2017-07" db="EMBL/GenBank/DDBJ databases">
        <title>Draft sequence of Rhodococcus enclensis 23b-28.</title>
        <authorList>
            <person name="Besaury L."/>
            <person name="Sancelme M."/>
            <person name="Amato P."/>
            <person name="Lallement A."/>
            <person name="Delort A.-M."/>
        </authorList>
    </citation>
    <scope>NUCLEOTIDE SEQUENCE [LARGE SCALE GENOMIC DNA]</scope>
    <source>
        <strain evidence="1 2">23b-28</strain>
    </source>
</reference>
<dbReference type="NCBIfam" id="TIGR03299">
    <property type="entry name" value="LGT_TIGR03299"/>
    <property type="match status" value="1"/>
</dbReference>